<feature type="transmembrane region" description="Helical" evidence="1">
    <location>
        <begin position="246"/>
        <end position="266"/>
    </location>
</feature>
<keyword evidence="1" id="KW-1133">Transmembrane helix</keyword>
<feature type="transmembrane region" description="Helical" evidence="1">
    <location>
        <begin position="168"/>
        <end position="188"/>
    </location>
</feature>
<gene>
    <name evidence="2" type="ORF">RDB_LOCUS10029</name>
</gene>
<reference evidence="2" key="1">
    <citation type="submission" date="2021-01" db="EMBL/GenBank/DDBJ databases">
        <authorList>
            <person name="Kaushik A."/>
        </authorList>
    </citation>
    <scope>NUCLEOTIDE SEQUENCE</scope>
    <source>
        <strain evidence="2">AG1-1C</strain>
    </source>
</reference>
<protein>
    <recommendedName>
        <fullName evidence="4">Proteophosphoglycan ppg4</fullName>
    </recommendedName>
</protein>
<name>A0A8H2WBF0_9AGAM</name>
<accession>A0A8H2WBF0</accession>
<keyword evidence="1" id="KW-0812">Transmembrane</keyword>
<dbReference type="OrthoDB" id="4849160at2759"/>
<evidence type="ECO:0000313" key="2">
    <source>
        <dbReference type="EMBL" id="CAE6349682.1"/>
    </source>
</evidence>
<dbReference type="EMBL" id="CAJMWS010000053">
    <property type="protein sequence ID" value="CAE6349682.1"/>
    <property type="molecule type" value="Genomic_DNA"/>
</dbReference>
<evidence type="ECO:0008006" key="4">
    <source>
        <dbReference type="Google" id="ProtNLM"/>
    </source>
</evidence>
<evidence type="ECO:0000313" key="3">
    <source>
        <dbReference type="Proteomes" id="UP000663846"/>
    </source>
</evidence>
<organism evidence="2 3">
    <name type="scientific">Rhizoctonia solani</name>
    <dbReference type="NCBI Taxonomy" id="456999"/>
    <lineage>
        <taxon>Eukaryota</taxon>
        <taxon>Fungi</taxon>
        <taxon>Dikarya</taxon>
        <taxon>Basidiomycota</taxon>
        <taxon>Agaricomycotina</taxon>
        <taxon>Agaricomycetes</taxon>
        <taxon>Cantharellales</taxon>
        <taxon>Ceratobasidiaceae</taxon>
        <taxon>Rhizoctonia</taxon>
    </lineage>
</organism>
<proteinExistence type="predicted"/>
<dbReference type="AlphaFoldDB" id="A0A8H2WBF0"/>
<evidence type="ECO:0000256" key="1">
    <source>
        <dbReference type="SAM" id="Phobius"/>
    </source>
</evidence>
<comment type="caution">
    <text evidence="2">The sequence shown here is derived from an EMBL/GenBank/DDBJ whole genome shotgun (WGS) entry which is preliminary data.</text>
</comment>
<feature type="transmembrane region" description="Helical" evidence="1">
    <location>
        <begin position="208"/>
        <end position="234"/>
    </location>
</feature>
<keyword evidence="1" id="KW-0472">Membrane</keyword>
<sequence length="346" mass="38667">MVPEKLGRCHSHIKWSISLIFDHNINSFVHSIMSDQVQMVWVSRPVGGIPVFADLAPSIILTLLYAFLLPGIIYNFFFRRPRAWNAIQISTVIFAVERIAWCIIRTVQAAYPEKRSSGGLMNYVQATVGLGFIGISSDAIRLLRCLLVNTTLPENGASKDRRAPRQSYRYYCYTFELAFLASTIPGIIASNAYNAARFDQEKADGNLYLLNISAGVVLALQIVTVFVCLLVALTVKEIDRTRCLELVALTLLLMPVPIYRLCIIGIRTSDVFEPLSPSSRAAFYIVHLIPEWICVSVLLGTNVRGRFQTGKWGDYEKDETLRDERLAKAAAEESLSLRGIDGSRAV</sequence>
<feature type="transmembrane region" description="Helical" evidence="1">
    <location>
        <begin position="281"/>
        <end position="301"/>
    </location>
</feature>
<feature type="transmembrane region" description="Helical" evidence="1">
    <location>
        <begin position="55"/>
        <end position="77"/>
    </location>
</feature>
<dbReference type="Proteomes" id="UP000663846">
    <property type="component" value="Unassembled WGS sequence"/>
</dbReference>